<keyword evidence="2" id="KW-0812">Transmembrane</keyword>
<dbReference type="GO" id="GO:0004222">
    <property type="term" value="F:metalloendopeptidase activity"/>
    <property type="evidence" value="ECO:0007669"/>
    <property type="project" value="TreeGrafter"/>
</dbReference>
<dbReference type="Proteomes" id="UP000256695">
    <property type="component" value="Unassembled WGS sequence"/>
</dbReference>
<evidence type="ECO:0000313" key="5">
    <source>
        <dbReference type="Proteomes" id="UP000256695"/>
    </source>
</evidence>
<dbReference type="Gene3D" id="2.70.70.10">
    <property type="entry name" value="Glucose Permease (Domain IIA)"/>
    <property type="match status" value="1"/>
</dbReference>
<feature type="domain" description="M23ase beta-sheet core" evidence="3">
    <location>
        <begin position="164"/>
        <end position="250"/>
    </location>
</feature>
<name>A0A3D8JAB5_9HELI</name>
<dbReference type="InterPro" id="IPR011055">
    <property type="entry name" value="Dup_hybrid_motif"/>
</dbReference>
<accession>A0A3D8JAB5</accession>
<dbReference type="PANTHER" id="PTHR21666:SF289">
    <property type="entry name" value="L-ALA--D-GLU ENDOPEPTIDASE"/>
    <property type="match status" value="1"/>
</dbReference>
<organism evidence="4 5">
    <name type="scientific">Helicobacter anseris</name>
    <dbReference type="NCBI Taxonomy" id="375926"/>
    <lineage>
        <taxon>Bacteria</taxon>
        <taxon>Pseudomonadati</taxon>
        <taxon>Campylobacterota</taxon>
        <taxon>Epsilonproteobacteria</taxon>
        <taxon>Campylobacterales</taxon>
        <taxon>Helicobacteraceae</taxon>
        <taxon>Helicobacter</taxon>
    </lineage>
</organism>
<proteinExistence type="predicted"/>
<comment type="caution">
    <text evidence="4">The sequence shown here is derived from an EMBL/GenBank/DDBJ whole genome shotgun (WGS) entry which is preliminary data.</text>
</comment>
<evidence type="ECO:0000259" key="3">
    <source>
        <dbReference type="Pfam" id="PF01551"/>
    </source>
</evidence>
<keyword evidence="5" id="KW-1185">Reference proteome</keyword>
<keyword evidence="2" id="KW-0472">Membrane</keyword>
<dbReference type="OrthoDB" id="9815245at2"/>
<gene>
    <name evidence="4" type="ORF">CQA57_03510</name>
</gene>
<dbReference type="Pfam" id="PF01551">
    <property type="entry name" value="Peptidase_M23"/>
    <property type="match status" value="1"/>
</dbReference>
<reference evidence="4 5" key="1">
    <citation type="submission" date="2018-04" db="EMBL/GenBank/DDBJ databases">
        <title>Novel Campyloabacter and Helicobacter Species and Strains.</title>
        <authorList>
            <person name="Mannion A.J."/>
            <person name="Shen Z."/>
            <person name="Fox J.G."/>
        </authorList>
    </citation>
    <scope>NUCLEOTIDE SEQUENCE [LARGE SCALE GENOMIC DNA]</scope>
    <source>
        <strain evidence="4 5">MIT 04-9362</strain>
    </source>
</reference>
<dbReference type="InterPro" id="IPR050570">
    <property type="entry name" value="Cell_wall_metabolism_enzyme"/>
</dbReference>
<evidence type="ECO:0000256" key="2">
    <source>
        <dbReference type="SAM" id="Phobius"/>
    </source>
</evidence>
<protein>
    <submittedName>
        <fullName evidence="4">M23 family peptidase</fullName>
    </submittedName>
</protein>
<dbReference type="CDD" id="cd12797">
    <property type="entry name" value="M23_peptidase"/>
    <property type="match status" value="1"/>
</dbReference>
<dbReference type="EMBL" id="NXLX01000006">
    <property type="protein sequence ID" value="RDU74026.1"/>
    <property type="molecule type" value="Genomic_DNA"/>
</dbReference>
<dbReference type="SUPFAM" id="SSF51261">
    <property type="entry name" value="Duplicated hybrid motif"/>
    <property type="match status" value="1"/>
</dbReference>
<dbReference type="InterPro" id="IPR016047">
    <property type="entry name" value="M23ase_b-sheet_dom"/>
</dbReference>
<keyword evidence="1" id="KW-0732">Signal</keyword>
<evidence type="ECO:0000313" key="4">
    <source>
        <dbReference type="EMBL" id="RDU74026.1"/>
    </source>
</evidence>
<dbReference type="PANTHER" id="PTHR21666">
    <property type="entry name" value="PEPTIDASE-RELATED"/>
    <property type="match status" value="1"/>
</dbReference>
<keyword evidence="2" id="KW-1133">Transmembrane helix</keyword>
<sequence length="306" mass="35574">MMQNKLVITIADEKGARQFQVHKHIKKIIVWALILFFCFIGGIILLMKFLMHTMDVIALEQNIAISEYRYIYQQNEILKHKIQQKNNELNMIHQKIGDLESIIGTQKNNQKIYDKVKEIDLEQLAYQHKEMMLNLIPSGAPILQQAKRQNALPKEYLNRKKEALGVNFDVPKRTPVYATSDGVVDTLRLNYKKGYGNFIKINHSFGFSSLYAHLDEILLKKGDFVKKGDLIGYSGSSGGVKSPVLYYEVLFLNKILNTEIYVQWNMENFNSLLLNNNTIDWESLVWTIQDVLRLKKFQNNLKSEEE</sequence>
<evidence type="ECO:0000256" key="1">
    <source>
        <dbReference type="ARBA" id="ARBA00022729"/>
    </source>
</evidence>
<dbReference type="AlphaFoldDB" id="A0A3D8JAB5"/>
<feature type="transmembrane region" description="Helical" evidence="2">
    <location>
        <begin position="28"/>
        <end position="51"/>
    </location>
</feature>